<keyword evidence="2" id="KW-1185">Reference proteome</keyword>
<name>A0ACC0ASX3_CATRO</name>
<accession>A0ACC0ASX3</accession>
<dbReference type="EMBL" id="CM044705">
    <property type="protein sequence ID" value="KAI5663450.1"/>
    <property type="molecule type" value="Genomic_DNA"/>
</dbReference>
<reference evidence="2" key="1">
    <citation type="journal article" date="2023" name="Nat. Plants">
        <title>Single-cell RNA sequencing provides a high-resolution roadmap for understanding the multicellular compartmentation of specialized metabolism.</title>
        <authorList>
            <person name="Sun S."/>
            <person name="Shen X."/>
            <person name="Li Y."/>
            <person name="Li Y."/>
            <person name="Wang S."/>
            <person name="Li R."/>
            <person name="Zhang H."/>
            <person name="Shen G."/>
            <person name="Guo B."/>
            <person name="Wei J."/>
            <person name="Xu J."/>
            <person name="St-Pierre B."/>
            <person name="Chen S."/>
            <person name="Sun C."/>
        </authorList>
    </citation>
    <scope>NUCLEOTIDE SEQUENCE [LARGE SCALE GENOMIC DNA]</scope>
</reference>
<proteinExistence type="predicted"/>
<evidence type="ECO:0000313" key="2">
    <source>
        <dbReference type="Proteomes" id="UP001060085"/>
    </source>
</evidence>
<dbReference type="Proteomes" id="UP001060085">
    <property type="component" value="Linkage Group LG05"/>
</dbReference>
<organism evidence="1 2">
    <name type="scientific">Catharanthus roseus</name>
    <name type="common">Madagascar periwinkle</name>
    <name type="synonym">Vinca rosea</name>
    <dbReference type="NCBI Taxonomy" id="4058"/>
    <lineage>
        <taxon>Eukaryota</taxon>
        <taxon>Viridiplantae</taxon>
        <taxon>Streptophyta</taxon>
        <taxon>Embryophyta</taxon>
        <taxon>Tracheophyta</taxon>
        <taxon>Spermatophyta</taxon>
        <taxon>Magnoliopsida</taxon>
        <taxon>eudicotyledons</taxon>
        <taxon>Gunneridae</taxon>
        <taxon>Pentapetalae</taxon>
        <taxon>asterids</taxon>
        <taxon>lamiids</taxon>
        <taxon>Gentianales</taxon>
        <taxon>Apocynaceae</taxon>
        <taxon>Rauvolfioideae</taxon>
        <taxon>Vinceae</taxon>
        <taxon>Catharanthinae</taxon>
        <taxon>Catharanthus</taxon>
    </lineage>
</organism>
<protein>
    <submittedName>
        <fullName evidence="1">Uncharacterized protein</fullName>
    </submittedName>
</protein>
<sequence>MGVDYYKILQVDRNAKDDDLKKAYRKLAMKWHPDKNPNNKNLAEAKFKQISEAYDVLSDPQKRAVYDQYGEEGLKGQVPPPGAGGFSASPDGGGPNMFRFNPRSADDIFSEFFGFSSPFGGMGDMGGRGPGPSFGRGVFGDDIFASFRNASGDGPSGSVPRKAPAIERTLPCSLEDLYKGTTKKMKISREVSDATGRPTTTEEILTIEIKPGWKKGTKITFPEKGNEQRGVIPSDLVFIIDEKPHSVFKRDGNDLVVTQKLSLVEALTGYIAQITTLDGRNLTVPINSVISPCYEEVVKGEGMPIPKEPSKKGNLRIKFNIKFPSKLTSEQKTGIKRLLTSP</sequence>
<gene>
    <name evidence="1" type="ORF">M9H77_22773</name>
</gene>
<comment type="caution">
    <text evidence="1">The sequence shown here is derived from an EMBL/GenBank/DDBJ whole genome shotgun (WGS) entry which is preliminary data.</text>
</comment>
<evidence type="ECO:0000313" key="1">
    <source>
        <dbReference type="EMBL" id="KAI5663450.1"/>
    </source>
</evidence>